<sequence>MVVKQIDDGVFVGKADLCDDGVDVSEQIRVMAKHICVMAVMAKQRCAARM</sequence>
<protein>
    <submittedName>
        <fullName evidence="1">Uncharacterized protein</fullName>
    </submittedName>
</protein>
<dbReference type="Gramene" id="OE9A027792T1">
    <property type="protein sequence ID" value="OE9A027792C1"/>
    <property type="gene ID" value="OE9A027792"/>
</dbReference>
<evidence type="ECO:0000313" key="2">
    <source>
        <dbReference type="Proteomes" id="UP000594638"/>
    </source>
</evidence>
<gene>
    <name evidence="1" type="ORF">OLEA9_A027792</name>
</gene>
<accession>A0A8S0RPG7</accession>
<name>A0A8S0RPG7_OLEEU</name>
<proteinExistence type="predicted"/>
<dbReference type="Proteomes" id="UP000594638">
    <property type="component" value="Unassembled WGS sequence"/>
</dbReference>
<dbReference type="EMBL" id="CACTIH010003669">
    <property type="protein sequence ID" value="CAA2981324.1"/>
    <property type="molecule type" value="Genomic_DNA"/>
</dbReference>
<feature type="non-terminal residue" evidence="1">
    <location>
        <position position="50"/>
    </location>
</feature>
<keyword evidence="2" id="KW-1185">Reference proteome</keyword>
<organism evidence="1 2">
    <name type="scientific">Olea europaea subsp. europaea</name>
    <dbReference type="NCBI Taxonomy" id="158383"/>
    <lineage>
        <taxon>Eukaryota</taxon>
        <taxon>Viridiplantae</taxon>
        <taxon>Streptophyta</taxon>
        <taxon>Embryophyta</taxon>
        <taxon>Tracheophyta</taxon>
        <taxon>Spermatophyta</taxon>
        <taxon>Magnoliopsida</taxon>
        <taxon>eudicotyledons</taxon>
        <taxon>Gunneridae</taxon>
        <taxon>Pentapetalae</taxon>
        <taxon>asterids</taxon>
        <taxon>lamiids</taxon>
        <taxon>Lamiales</taxon>
        <taxon>Oleaceae</taxon>
        <taxon>Oleeae</taxon>
        <taxon>Olea</taxon>
    </lineage>
</organism>
<reference evidence="1 2" key="1">
    <citation type="submission" date="2019-12" db="EMBL/GenBank/DDBJ databases">
        <authorList>
            <person name="Alioto T."/>
            <person name="Alioto T."/>
            <person name="Gomez Garrido J."/>
        </authorList>
    </citation>
    <scope>NUCLEOTIDE SEQUENCE [LARGE SCALE GENOMIC DNA]</scope>
</reference>
<comment type="caution">
    <text evidence="1">The sequence shown here is derived from an EMBL/GenBank/DDBJ whole genome shotgun (WGS) entry which is preliminary data.</text>
</comment>
<evidence type="ECO:0000313" key="1">
    <source>
        <dbReference type="EMBL" id="CAA2981324.1"/>
    </source>
</evidence>
<dbReference type="AlphaFoldDB" id="A0A8S0RPG7"/>